<keyword evidence="4" id="KW-0687">Ribonucleoprotein</keyword>
<dbReference type="Proteomes" id="UP000239480">
    <property type="component" value="Unassembled WGS sequence"/>
</dbReference>
<dbReference type="OrthoDB" id="273614at2"/>
<reference evidence="4 5" key="1">
    <citation type="submission" date="2018-03" db="EMBL/GenBank/DDBJ databases">
        <title>Genomic Encyclopedia of Archaeal and Bacterial Type Strains, Phase II (KMG-II): from individual species to whole genera.</title>
        <authorList>
            <person name="Goeker M."/>
        </authorList>
    </citation>
    <scope>NUCLEOTIDE SEQUENCE [LARGE SCALE GENOMIC DNA]</scope>
    <source>
        <strain evidence="4 5">DSM 29328</strain>
    </source>
</reference>
<dbReference type="Gene3D" id="3.40.630.30">
    <property type="match status" value="1"/>
</dbReference>
<keyword evidence="1" id="KW-0808">Transferase</keyword>
<evidence type="ECO:0000313" key="5">
    <source>
        <dbReference type="Proteomes" id="UP000239480"/>
    </source>
</evidence>
<keyword evidence="2" id="KW-0012">Acyltransferase</keyword>
<comment type="caution">
    <text evidence="4">The sequence shown here is derived from an EMBL/GenBank/DDBJ whole genome shotgun (WGS) entry which is preliminary data.</text>
</comment>
<dbReference type="InterPro" id="IPR000182">
    <property type="entry name" value="GNAT_dom"/>
</dbReference>
<evidence type="ECO:0000313" key="4">
    <source>
        <dbReference type="EMBL" id="PRY26504.1"/>
    </source>
</evidence>
<evidence type="ECO:0000256" key="2">
    <source>
        <dbReference type="ARBA" id="ARBA00023315"/>
    </source>
</evidence>
<keyword evidence="5" id="KW-1185">Reference proteome</keyword>
<dbReference type="PANTHER" id="PTHR43877">
    <property type="entry name" value="AMINOALKYLPHOSPHONATE N-ACETYLTRANSFERASE-RELATED-RELATED"/>
    <property type="match status" value="1"/>
</dbReference>
<dbReference type="CDD" id="cd04301">
    <property type="entry name" value="NAT_SF"/>
    <property type="match status" value="1"/>
</dbReference>
<accession>A0A2T0RZA0</accession>
<protein>
    <submittedName>
        <fullName evidence="4">Ribosomal protein S18 acetylase RimI-like enzyme</fullName>
    </submittedName>
</protein>
<dbReference type="SUPFAM" id="SSF55729">
    <property type="entry name" value="Acyl-CoA N-acyltransferases (Nat)"/>
    <property type="match status" value="1"/>
</dbReference>
<dbReference type="AlphaFoldDB" id="A0A2T0RZA0"/>
<dbReference type="Pfam" id="PF00583">
    <property type="entry name" value="Acetyltransf_1"/>
    <property type="match status" value="1"/>
</dbReference>
<gene>
    <name evidence="4" type="ORF">CLV78_101602</name>
</gene>
<sequence>MIIRDARPSDLPALLELQIASWRSAYAGILPEAYLGSPVARDLTRKWQALPEEPDFTLVAVEDDRPLGLLVMRMAGRERPYLDNLHVAPAAKGQGCGRLMMTSAARRLLHLGQDRMELTVLEENAAARGVYARLGGFEGTPFADILFGLAVTSVPVIWTDLPALAARVAVPCPGPHGEKPSATEKT</sequence>
<dbReference type="PROSITE" id="PS51186">
    <property type="entry name" value="GNAT"/>
    <property type="match status" value="1"/>
</dbReference>
<dbReference type="EMBL" id="PVTD01000001">
    <property type="protein sequence ID" value="PRY26504.1"/>
    <property type="molecule type" value="Genomic_DNA"/>
</dbReference>
<feature type="domain" description="N-acetyltransferase" evidence="3">
    <location>
        <begin position="1"/>
        <end position="161"/>
    </location>
</feature>
<dbReference type="InterPro" id="IPR050832">
    <property type="entry name" value="Bact_Acetyltransf"/>
</dbReference>
<name>A0A2T0RZA0_9RHOB</name>
<evidence type="ECO:0000256" key="1">
    <source>
        <dbReference type="ARBA" id="ARBA00022679"/>
    </source>
</evidence>
<dbReference type="GO" id="GO:0005840">
    <property type="term" value="C:ribosome"/>
    <property type="evidence" value="ECO:0007669"/>
    <property type="project" value="UniProtKB-KW"/>
</dbReference>
<organism evidence="4 5">
    <name type="scientific">Aliiruegeria haliotis</name>
    <dbReference type="NCBI Taxonomy" id="1280846"/>
    <lineage>
        <taxon>Bacteria</taxon>
        <taxon>Pseudomonadati</taxon>
        <taxon>Pseudomonadota</taxon>
        <taxon>Alphaproteobacteria</taxon>
        <taxon>Rhodobacterales</taxon>
        <taxon>Roseobacteraceae</taxon>
        <taxon>Aliiruegeria</taxon>
    </lineage>
</organism>
<dbReference type="GO" id="GO:0016747">
    <property type="term" value="F:acyltransferase activity, transferring groups other than amino-acyl groups"/>
    <property type="evidence" value="ECO:0007669"/>
    <property type="project" value="InterPro"/>
</dbReference>
<evidence type="ECO:0000259" key="3">
    <source>
        <dbReference type="PROSITE" id="PS51186"/>
    </source>
</evidence>
<keyword evidence="4" id="KW-0689">Ribosomal protein</keyword>
<proteinExistence type="predicted"/>
<dbReference type="InterPro" id="IPR016181">
    <property type="entry name" value="Acyl_CoA_acyltransferase"/>
</dbReference>
<dbReference type="RefSeq" id="WP_158263408.1">
    <property type="nucleotide sequence ID" value="NZ_PVTD01000001.1"/>
</dbReference>